<name>A0A4P6F8R8_9MICO</name>
<keyword evidence="3" id="KW-1185">Reference proteome</keyword>
<proteinExistence type="predicted"/>
<dbReference type="PROSITE" id="PS51257">
    <property type="entry name" value="PROKAR_LIPOPROTEIN"/>
    <property type="match status" value="1"/>
</dbReference>
<evidence type="ECO:0008006" key="4">
    <source>
        <dbReference type="Google" id="ProtNLM"/>
    </source>
</evidence>
<organism evidence="2 3">
    <name type="scientific">Agromyces protaetiae</name>
    <dbReference type="NCBI Taxonomy" id="2509455"/>
    <lineage>
        <taxon>Bacteria</taxon>
        <taxon>Bacillati</taxon>
        <taxon>Actinomycetota</taxon>
        <taxon>Actinomycetes</taxon>
        <taxon>Micrococcales</taxon>
        <taxon>Microbacteriaceae</taxon>
        <taxon>Agromyces</taxon>
    </lineage>
</organism>
<gene>
    <name evidence="2" type="ORF">ET445_01190</name>
</gene>
<dbReference type="AlphaFoldDB" id="A0A4P6F8R8"/>
<reference evidence="2 3" key="1">
    <citation type="submission" date="2019-01" db="EMBL/GenBank/DDBJ databases">
        <title>Genome sequencing of strain FW100M-8.</title>
        <authorList>
            <person name="Heo J."/>
            <person name="Kim S.-J."/>
            <person name="Kim J.-S."/>
            <person name="Hong S.-B."/>
            <person name="Kwon S.-W."/>
        </authorList>
    </citation>
    <scope>NUCLEOTIDE SEQUENCE [LARGE SCALE GENOMIC DNA]</scope>
    <source>
        <strain evidence="2 3">FW100M-8</strain>
    </source>
</reference>
<sequence length="150" mass="14394">MTPRTAASPLILLGALLLTGCTAAPGAAVEPSEGAGDAADAQSVEQACAIVTPTLAGVAAASAETDPETSVTAAGALLDAMKGAAGSIANTEIAPLVGDALNALALQHHNALDRYDAVQTGGVVDPEAVAADAQAVTDALRPLLAACGAA</sequence>
<protein>
    <recommendedName>
        <fullName evidence="4">Lipoprotein</fullName>
    </recommendedName>
</protein>
<dbReference type="KEGG" id="agf:ET445_01190"/>
<evidence type="ECO:0000256" key="1">
    <source>
        <dbReference type="SAM" id="SignalP"/>
    </source>
</evidence>
<evidence type="ECO:0000313" key="3">
    <source>
        <dbReference type="Proteomes" id="UP000291259"/>
    </source>
</evidence>
<keyword evidence="1" id="KW-0732">Signal</keyword>
<accession>A0A4P6F8R8</accession>
<dbReference type="EMBL" id="CP035491">
    <property type="protein sequence ID" value="QAY72154.1"/>
    <property type="molecule type" value="Genomic_DNA"/>
</dbReference>
<evidence type="ECO:0000313" key="2">
    <source>
        <dbReference type="EMBL" id="QAY72154.1"/>
    </source>
</evidence>
<dbReference type="RefSeq" id="WP_129188084.1">
    <property type="nucleotide sequence ID" value="NZ_CP035491.1"/>
</dbReference>
<dbReference type="Proteomes" id="UP000291259">
    <property type="component" value="Chromosome"/>
</dbReference>
<feature type="signal peptide" evidence="1">
    <location>
        <begin position="1"/>
        <end position="23"/>
    </location>
</feature>
<feature type="chain" id="PRO_5020939433" description="Lipoprotein" evidence="1">
    <location>
        <begin position="24"/>
        <end position="150"/>
    </location>
</feature>